<dbReference type="OrthoDB" id="342024at2759"/>
<evidence type="ECO:0000313" key="2">
    <source>
        <dbReference type="Proteomes" id="UP000242450"/>
    </source>
</evidence>
<organism evidence="1 2">
    <name type="scientific">Cervus elaphus hippelaphus</name>
    <name type="common">European red deer</name>
    <dbReference type="NCBI Taxonomy" id="46360"/>
    <lineage>
        <taxon>Eukaryota</taxon>
        <taxon>Metazoa</taxon>
        <taxon>Chordata</taxon>
        <taxon>Craniata</taxon>
        <taxon>Vertebrata</taxon>
        <taxon>Euteleostomi</taxon>
        <taxon>Mammalia</taxon>
        <taxon>Eutheria</taxon>
        <taxon>Laurasiatheria</taxon>
        <taxon>Artiodactyla</taxon>
        <taxon>Ruminantia</taxon>
        <taxon>Pecora</taxon>
        <taxon>Cervidae</taxon>
        <taxon>Cervinae</taxon>
        <taxon>Cervus</taxon>
    </lineage>
</organism>
<reference evidence="1 2" key="1">
    <citation type="journal article" date="2018" name="Mol. Genet. Genomics">
        <title>The red deer Cervus elaphus genome CerEla1.0: sequencing, annotating, genes, and chromosomes.</title>
        <authorList>
            <person name="Bana N.A."/>
            <person name="Nyiri A."/>
            <person name="Nagy J."/>
            <person name="Frank K."/>
            <person name="Nagy T."/>
            <person name="Steger V."/>
            <person name="Schiller M."/>
            <person name="Lakatos P."/>
            <person name="Sugar L."/>
            <person name="Horn P."/>
            <person name="Barta E."/>
            <person name="Orosz L."/>
        </authorList>
    </citation>
    <scope>NUCLEOTIDE SEQUENCE [LARGE SCALE GENOMIC DNA]</scope>
    <source>
        <strain evidence="1">Hungarian</strain>
    </source>
</reference>
<dbReference type="EMBL" id="MKHE01000026">
    <property type="protein sequence ID" value="OWK01899.1"/>
    <property type="molecule type" value="Genomic_DNA"/>
</dbReference>
<comment type="caution">
    <text evidence="1">The sequence shown here is derived from an EMBL/GenBank/DDBJ whole genome shotgun (WGS) entry which is preliminary data.</text>
</comment>
<dbReference type="Proteomes" id="UP000242450">
    <property type="component" value="Chromosome 26"/>
</dbReference>
<name>A0A212C7D3_CEREH</name>
<sequence>MLTLLVRLPGRRRLIAFLGIHDKTLCIESFSEYTPLGHSAVHDMRQTVTMVVITIAGKKPARAGKVNRSAQKSQMAKWTELCTVLIGCGRIAQNCLSYLAI</sequence>
<keyword evidence="2" id="KW-1185">Reference proteome</keyword>
<evidence type="ECO:0000313" key="1">
    <source>
        <dbReference type="EMBL" id="OWK01899.1"/>
    </source>
</evidence>
<gene>
    <name evidence="1" type="ORF">Celaphus_00019062</name>
</gene>
<protein>
    <submittedName>
        <fullName evidence="1">Uncharacterized protein</fullName>
    </submittedName>
</protein>
<accession>A0A212C7D3</accession>
<proteinExistence type="predicted"/>
<dbReference type="AlphaFoldDB" id="A0A212C7D3"/>